<dbReference type="AlphaFoldDB" id="T0HI32"/>
<gene>
    <name evidence="1" type="ORF">L284_15015</name>
</gene>
<organism evidence="1 2">
    <name type="scientific">Novosphingobium lindaniclasticum LE124</name>
    <dbReference type="NCBI Taxonomy" id="1096930"/>
    <lineage>
        <taxon>Bacteria</taxon>
        <taxon>Pseudomonadati</taxon>
        <taxon>Pseudomonadota</taxon>
        <taxon>Alphaproteobacteria</taxon>
        <taxon>Sphingomonadales</taxon>
        <taxon>Sphingomonadaceae</taxon>
        <taxon>Novosphingobium</taxon>
    </lineage>
</organism>
<dbReference type="OrthoDB" id="7510888at2"/>
<dbReference type="InterPro" id="IPR024345">
    <property type="entry name" value="DNA_matur_Phage_T7-like"/>
</dbReference>
<dbReference type="Pfam" id="PF11123">
    <property type="entry name" value="DNA_Packaging_2"/>
    <property type="match status" value="1"/>
</dbReference>
<keyword evidence="2" id="KW-1185">Reference proteome</keyword>
<dbReference type="RefSeq" id="WP_021234824.1">
    <property type="nucleotide sequence ID" value="NZ_ATHL01000094.1"/>
</dbReference>
<evidence type="ECO:0000313" key="1">
    <source>
        <dbReference type="EMBL" id="EQB12682.1"/>
    </source>
</evidence>
<proteinExistence type="predicted"/>
<name>T0HI32_9SPHN</name>
<dbReference type="EMBL" id="ATHL01000094">
    <property type="protein sequence ID" value="EQB12682.1"/>
    <property type="molecule type" value="Genomic_DNA"/>
</dbReference>
<reference evidence="1 2" key="1">
    <citation type="journal article" date="2013" name="Genome Announc.">
        <title>Genome Sequence of Novosphingobium lindaniclasticum LE124T, Isolated from a Hexachlorocyclohexane Dumpsite.</title>
        <authorList>
            <person name="Saxena A."/>
            <person name="Nayyar N."/>
            <person name="Sangwan N."/>
            <person name="Kumari R."/>
            <person name="Khurana J.P."/>
            <person name="Lal R."/>
        </authorList>
    </citation>
    <scope>NUCLEOTIDE SEQUENCE [LARGE SCALE GENOMIC DNA]</scope>
    <source>
        <strain evidence="1 2">LE124</strain>
    </source>
</reference>
<dbReference type="Proteomes" id="UP000015527">
    <property type="component" value="Unassembled WGS sequence"/>
</dbReference>
<dbReference type="PATRIC" id="fig|1096930.3.peg.2987"/>
<sequence length="90" mass="9613">MSRAGSDIMDMLHSLVATGLTEELERAISAAADPDPAKRVPINPQLIDKALKFLKDNGIDAPRANKKVDTLAGVLTDLDLDAEASALRMN</sequence>
<accession>T0HI32</accession>
<comment type="caution">
    <text evidence="1">The sequence shown here is derived from an EMBL/GenBank/DDBJ whole genome shotgun (WGS) entry which is preliminary data.</text>
</comment>
<evidence type="ECO:0000313" key="2">
    <source>
        <dbReference type="Proteomes" id="UP000015527"/>
    </source>
</evidence>
<protein>
    <submittedName>
        <fullName evidence="1">Uncharacterized protein</fullName>
    </submittedName>
</protein>